<dbReference type="InterPro" id="IPR017853">
    <property type="entry name" value="GH"/>
</dbReference>
<feature type="signal peptide" evidence="1">
    <location>
        <begin position="1"/>
        <end position="25"/>
    </location>
</feature>
<evidence type="ECO:0000313" key="3">
    <source>
        <dbReference type="Proteomes" id="UP000619761"/>
    </source>
</evidence>
<dbReference type="EMBL" id="BMYZ01000004">
    <property type="protein sequence ID" value="GGY86392.1"/>
    <property type="molecule type" value="Genomic_DNA"/>
</dbReference>
<gene>
    <name evidence="2" type="ORF">GCM10011613_34390</name>
</gene>
<dbReference type="Proteomes" id="UP000619761">
    <property type="component" value="Unassembled WGS sequence"/>
</dbReference>
<dbReference type="RefSeq" id="WP_189420890.1">
    <property type="nucleotide sequence ID" value="NZ_BMYZ01000004.1"/>
</dbReference>
<name>A0ABQ3BCV2_9GAMM</name>
<feature type="chain" id="PRO_5046967703" description="Alpha-galactosidase" evidence="1">
    <location>
        <begin position="26"/>
        <end position="559"/>
    </location>
</feature>
<dbReference type="InterPro" id="IPR013785">
    <property type="entry name" value="Aldolase_TIM"/>
</dbReference>
<dbReference type="SUPFAM" id="SSF51445">
    <property type="entry name" value="(Trans)glycosidases"/>
    <property type="match status" value="1"/>
</dbReference>
<comment type="caution">
    <text evidence="2">The sequence shown here is derived from an EMBL/GenBank/DDBJ whole genome shotgun (WGS) entry which is preliminary data.</text>
</comment>
<proteinExistence type="predicted"/>
<keyword evidence="3" id="KW-1185">Reference proteome</keyword>
<evidence type="ECO:0000256" key="1">
    <source>
        <dbReference type="SAM" id="SignalP"/>
    </source>
</evidence>
<dbReference type="Gene3D" id="3.20.20.70">
    <property type="entry name" value="Aldolase class I"/>
    <property type="match status" value="1"/>
</dbReference>
<keyword evidence="1" id="KW-0732">Signal</keyword>
<sequence>MNRRSFITITGAALGTALLHPPTMADGNSTNHTQISTPDTVTALIDGKLVELTSQDGKTWQNQGVAAFLSAHGANTHIAIQAPRGALSTVTLSWKIPIRSSAKILNDHWERTYGDISWHSPSTSEILPWYFLERDGKATNGFGVKTGAATFCYWKILGEELQLTLDTRSGSQGVVLGDRILHAAEIVTLRGHESESAFQAAQRFMKLMCDKAHMPKAPVYGINDWYFSYGDTSEKLILQHTAMMAPLTEGLSNRPFSVIDAGWFKGNPAQIDDCCWGDDMKNPDEKFPDMGALAHKIKRMDMRPGIWTRPLCGSYKDAKSLLLPSVPGRDNPNKPVLDPSIPENLNRIKDYFKLYNQWGYEMVKFDFTSDDIFGKWGFEMLRDGRMTDSDWRMYDNSKTNAEIILELYKTIRAAAGETYIIGCNTISHLSAGLFELNRIGDDTSGLKWETTLKMGVNTLAFRGIHHGTFYAADADCVGLTTKVPWNKNKQWMELLARSGTPMFISAQPDATGPEQKSFLKKCFEIASKPQALCEPLDWMETPTPSHWKLDGKKQSFNWS</sequence>
<accession>A0ABQ3BCV2</accession>
<organism evidence="2 3">
    <name type="scientific">Cellvibrio zantedeschiae</name>
    <dbReference type="NCBI Taxonomy" id="1237077"/>
    <lineage>
        <taxon>Bacteria</taxon>
        <taxon>Pseudomonadati</taxon>
        <taxon>Pseudomonadota</taxon>
        <taxon>Gammaproteobacteria</taxon>
        <taxon>Cellvibrionales</taxon>
        <taxon>Cellvibrionaceae</taxon>
        <taxon>Cellvibrio</taxon>
    </lineage>
</organism>
<evidence type="ECO:0000313" key="2">
    <source>
        <dbReference type="EMBL" id="GGY86392.1"/>
    </source>
</evidence>
<evidence type="ECO:0008006" key="4">
    <source>
        <dbReference type="Google" id="ProtNLM"/>
    </source>
</evidence>
<protein>
    <recommendedName>
        <fullName evidence="4">Alpha-galactosidase</fullName>
    </recommendedName>
</protein>
<reference evidence="3" key="1">
    <citation type="journal article" date="2019" name="Int. J. Syst. Evol. Microbiol.">
        <title>The Global Catalogue of Microorganisms (GCM) 10K type strain sequencing project: providing services to taxonomists for standard genome sequencing and annotation.</title>
        <authorList>
            <consortium name="The Broad Institute Genomics Platform"/>
            <consortium name="The Broad Institute Genome Sequencing Center for Infectious Disease"/>
            <person name="Wu L."/>
            <person name="Ma J."/>
        </authorList>
    </citation>
    <scope>NUCLEOTIDE SEQUENCE [LARGE SCALE GENOMIC DNA]</scope>
    <source>
        <strain evidence="3">KCTC 32239</strain>
    </source>
</reference>